<proteinExistence type="inferred from homology"/>
<feature type="region of interest" description="Disordered" evidence="6">
    <location>
        <begin position="1"/>
        <end position="123"/>
    </location>
</feature>
<evidence type="ECO:0000256" key="2">
    <source>
        <dbReference type="ARBA" id="ARBA00009788"/>
    </source>
</evidence>
<reference evidence="8 9" key="1">
    <citation type="journal article" date="2019" name="Sci. Rep.">
        <title>Comparative genomics of chytrid fungi reveal insights into the obligate biotrophic and pathogenic lifestyle of Synchytrium endobioticum.</title>
        <authorList>
            <person name="van de Vossenberg B.T.L.H."/>
            <person name="Warris S."/>
            <person name="Nguyen H.D.T."/>
            <person name="van Gent-Pelzer M.P.E."/>
            <person name="Joly D.L."/>
            <person name="van de Geest H.C."/>
            <person name="Bonants P.J.M."/>
            <person name="Smith D.S."/>
            <person name="Levesque C.A."/>
            <person name="van der Lee T.A.J."/>
        </authorList>
    </citation>
    <scope>NUCLEOTIDE SEQUENCE [LARGE SCALE GENOMIC DNA]</scope>
    <source>
        <strain evidence="8 9">JEL517</strain>
    </source>
</reference>
<feature type="compositionally biased region" description="Basic residues" evidence="6">
    <location>
        <begin position="34"/>
        <end position="44"/>
    </location>
</feature>
<dbReference type="SUPFAM" id="SSF47113">
    <property type="entry name" value="Histone-fold"/>
    <property type="match status" value="1"/>
</dbReference>
<dbReference type="OrthoDB" id="28335at2759"/>
<dbReference type="EMBL" id="QEAO01000021">
    <property type="protein sequence ID" value="TPX33295.1"/>
    <property type="molecule type" value="Genomic_DNA"/>
</dbReference>
<dbReference type="CDD" id="cd08048">
    <property type="entry name" value="HFD_TAF11"/>
    <property type="match status" value="1"/>
</dbReference>
<evidence type="ECO:0000256" key="6">
    <source>
        <dbReference type="SAM" id="MobiDB-lite"/>
    </source>
</evidence>
<keyword evidence="3" id="KW-0805">Transcription regulation</keyword>
<evidence type="ECO:0000256" key="3">
    <source>
        <dbReference type="ARBA" id="ARBA00023015"/>
    </source>
</evidence>
<feature type="domain" description="TAFII28-like protein" evidence="7">
    <location>
        <begin position="139"/>
        <end position="223"/>
    </location>
</feature>
<dbReference type="GO" id="GO:0046982">
    <property type="term" value="F:protein heterodimerization activity"/>
    <property type="evidence" value="ECO:0007669"/>
    <property type="project" value="InterPro"/>
</dbReference>
<evidence type="ECO:0000256" key="1">
    <source>
        <dbReference type="ARBA" id="ARBA00004123"/>
    </source>
</evidence>
<organism evidence="8 9">
    <name type="scientific">Synchytrium microbalum</name>
    <dbReference type="NCBI Taxonomy" id="1806994"/>
    <lineage>
        <taxon>Eukaryota</taxon>
        <taxon>Fungi</taxon>
        <taxon>Fungi incertae sedis</taxon>
        <taxon>Chytridiomycota</taxon>
        <taxon>Chytridiomycota incertae sedis</taxon>
        <taxon>Chytridiomycetes</taxon>
        <taxon>Synchytriales</taxon>
        <taxon>Synchytriaceae</taxon>
        <taxon>Synchytrium</taxon>
    </lineage>
</organism>
<keyword evidence="9" id="KW-1185">Reference proteome</keyword>
<feature type="compositionally biased region" description="Acidic residues" evidence="6">
    <location>
        <begin position="66"/>
        <end position="78"/>
    </location>
</feature>
<dbReference type="Pfam" id="PF04719">
    <property type="entry name" value="TAFII28"/>
    <property type="match status" value="1"/>
</dbReference>
<evidence type="ECO:0000313" key="8">
    <source>
        <dbReference type="EMBL" id="TPX33295.1"/>
    </source>
</evidence>
<dbReference type="InterPro" id="IPR006809">
    <property type="entry name" value="TAFII28_dom"/>
</dbReference>
<evidence type="ECO:0000256" key="5">
    <source>
        <dbReference type="ARBA" id="ARBA00023242"/>
    </source>
</evidence>
<dbReference type="AlphaFoldDB" id="A0A507C734"/>
<dbReference type="InterPro" id="IPR045127">
    <property type="entry name" value="TAF11-like"/>
</dbReference>
<comment type="similarity">
    <text evidence="2">Belongs to the TAF11 family.</text>
</comment>
<accession>A0A507C734</accession>
<dbReference type="GO" id="GO:0016251">
    <property type="term" value="F:RNA polymerase II general transcription initiation factor activity"/>
    <property type="evidence" value="ECO:0007669"/>
    <property type="project" value="TreeGrafter"/>
</dbReference>
<evidence type="ECO:0000259" key="7">
    <source>
        <dbReference type="Pfam" id="PF04719"/>
    </source>
</evidence>
<dbReference type="GO" id="GO:0005669">
    <property type="term" value="C:transcription factor TFIID complex"/>
    <property type="evidence" value="ECO:0007669"/>
    <property type="project" value="InterPro"/>
</dbReference>
<dbReference type="STRING" id="1806994.A0A507C734"/>
<comment type="caution">
    <text evidence="8">The sequence shown here is derived from an EMBL/GenBank/DDBJ whole genome shotgun (WGS) entry which is preliminary data.</text>
</comment>
<gene>
    <name evidence="8" type="ORF">SmJEL517_g03791</name>
</gene>
<dbReference type="InterPro" id="IPR009072">
    <property type="entry name" value="Histone-fold"/>
</dbReference>
<comment type="subcellular location">
    <subcellularLocation>
        <location evidence="1">Nucleus</location>
    </subcellularLocation>
</comment>
<dbReference type="Gene3D" id="1.10.20.10">
    <property type="entry name" value="Histone, subunit A"/>
    <property type="match status" value="1"/>
</dbReference>
<dbReference type="PANTHER" id="PTHR13218">
    <property type="entry name" value="TRANSCRIPTION INITIATION FACTOR TFIID SUBUNIT 11-RELATED"/>
    <property type="match status" value="1"/>
</dbReference>
<sequence length="246" mass="26875">MSQQAPSSREGTPIKKPKGKRKADSNEPSIQQKPPKKPRAKPKPKPPASNPIDSRDPSPAPLLDSNDLDDLDLTDADDVVVNNNRGGQVTSGDEGMSTEAEGGADDKDAGADDWDDEDGDDDAFGIMLRDPDPLAMSAIMARLSPDQMSRYEHFRRSKLPKNHVNKVIQNVLSQKPPPSASFVVQSAGKLFVGDMTERALTVQAEMGDIGALQPKHLREAYRRYRKGPTSYASTSTSLFKKDKNHL</sequence>
<keyword evidence="5" id="KW-0539">Nucleus</keyword>
<evidence type="ECO:0000313" key="9">
    <source>
        <dbReference type="Proteomes" id="UP000319731"/>
    </source>
</evidence>
<feature type="compositionally biased region" description="Polar residues" evidence="6">
    <location>
        <begin position="1"/>
        <end position="10"/>
    </location>
</feature>
<feature type="compositionally biased region" description="Acidic residues" evidence="6">
    <location>
        <begin position="111"/>
        <end position="123"/>
    </location>
</feature>
<evidence type="ECO:0000256" key="4">
    <source>
        <dbReference type="ARBA" id="ARBA00023163"/>
    </source>
</evidence>
<dbReference type="RefSeq" id="XP_031024307.1">
    <property type="nucleotide sequence ID" value="XM_031169719.1"/>
</dbReference>
<dbReference type="GeneID" id="42005016"/>
<keyword evidence="4" id="KW-0804">Transcription</keyword>
<dbReference type="Proteomes" id="UP000319731">
    <property type="component" value="Unassembled WGS sequence"/>
</dbReference>
<name>A0A507C734_9FUNG</name>
<dbReference type="GO" id="GO:0051123">
    <property type="term" value="P:RNA polymerase II preinitiation complex assembly"/>
    <property type="evidence" value="ECO:0007669"/>
    <property type="project" value="InterPro"/>
</dbReference>
<dbReference type="PANTHER" id="PTHR13218:SF8">
    <property type="entry name" value="TRANSCRIPTION INITIATION FACTOR TFIID SUBUNIT 11"/>
    <property type="match status" value="1"/>
</dbReference>
<protein>
    <recommendedName>
        <fullName evidence="7">TAFII28-like protein domain-containing protein</fullName>
    </recommendedName>
</protein>